<proteinExistence type="predicted"/>
<evidence type="ECO:0000313" key="1">
    <source>
        <dbReference type="EMBL" id="GJE93410.1"/>
    </source>
</evidence>
<keyword evidence="2" id="KW-1185">Reference proteome</keyword>
<sequence>MASTSSLTDDKLTWVCKLKSSTISHRSEGHEESAKYDISSSAPLHTITYLESAGYKNILFSPDSSRLAARSNVSDKELAMVVLTAVRKSSSRYCASRASCAWRSLPRVIASRRDPWMAARASRTSRAATRSLN</sequence>
<dbReference type="AlphaFoldDB" id="A0A9P3GEM1"/>
<dbReference type="OrthoDB" id="2754813at2759"/>
<organism evidence="1 2">
    <name type="scientific">Phanerochaete sordida</name>
    <dbReference type="NCBI Taxonomy" id="48140"/>
    <lineage>
        <taxon>Eukaryota</taxon>
        <taxon>Fungi</taxon>
        <taxon>Dikarya</taxon>
        <taxon>Basidiomycota</taxon>
        <taxon>Agaricomycotina</taxon>
        <taxon>Agaricomycetes</taxon>
        <taxon>Polyporales</taxon>
        <taxon>Phanerochaetaceae</taxon>
        <taxon>Phanerochaete</taxon>
    </lineage>
</organism>
<comment type="caution">
    <text evidence="1">The sequence shown here is derived from an EMBL/GenBank/DDBJ whole genome shotgun (WGS) entry which is preliminary data.</text>
</comment>
<dbReference type="Proteomes" id="UP000703269">
    <property type="component" value="Unassembled WGS sequence"/>
</dbReference>
<protein>
    <submittedName>
        <fullName evidence="1">Uncharacterized protein</fullName>
    </submittedName>
</protein>
<dbReference type="EMBL" id="BPQB01000032">
    <property type="protein sequence ID" value="GJE93410.1"/>
    <property type="molecule type" value="Genomic_DNA"/>
</dbReference>
<gene>
    <name evidence="1" type="ORF">PsYK624_095690</name>
</gene>
<accession>A0A9P3GEM1</accession>
<reference evidence="1 2" key="1">
    <citation type="submission" date="2021-08" db="EMBL/GenBank/DDBJ databases">
        <title>Draft Genome Sequence of Phanerochaete sordida strain YK-624.</title>
        <authorList>
            <person name="Mori T."/>
            <person name="Dohra H."/>
            <person name="Suzuki T."/>
            <person name="Kawagishi H."/>
            <person name="Hirai H."/>
        </authorList>
    </citation>
    <scope>NUCLEOTIDE SEQUENCE [LARGE SCALE GENOMIC DNA]</scope>
    <source>
        <strain evidence="1 2">YK-624</strain>
    </source>
</reference>
<name>A0A9P3GEM1_9APHY</name>
<evidence type="ECO:0000313" key="2">
    <source>
        <dbReference type="Proteomes" id="UP000703269"/>
    </source>
</evidence>